<name>A0A3A9WIZ4_9ACTN</name>
<dbReference type="InterPro" id="IPR006059">
    <property type="entry name" value="SBP"/>
</dbReference>
<feature type="signal peptide" evidence="1">
    <location>
        <begin position="1"/>
        <end position="24"/>
    </location>
</feature>
<evidence type="ECO:0000256" key="1">
    <source>
        <dbReference type="SAM" id="SignalP"/>
    </source>
</evidence>
<organism evidence="2 5">
    <name type="scientific">Streptomyces radicis</name>
    <dbReference type="NCBI Taxonomy" id="1750517"/>
    <lineage>
        <taxon>Bacteria</taxon>
        <taxon>Bacillati</taxon>
        <taxon>Actinomycetota</taxon>
        <taxon>Actinomycetes</taxon>
        <taxon>Kitasatosporales</taxon>
        <taxon>Streptomycetaceae</taxon>
        <taxon>Streptomyces</taxon>
    </lineage>
</organism>
<dbReference type="SUPFAM" id="SSF53850">
    <property type="entry name" value="Periplasmic binding protein-like II"/>
    <property type="match status" value="1"/>
</dbReference>
<comment type="caution">
    <text evidence="2">The sequence shown here is derived from an EMBL/GenBank/DDBJ whole genome shotgun (WGS) entry which is preliminary data.</text>
</comment>
<dbReference type="InterPro" id="IPR006311">
    <property type="entry name" value="TAT_signal"/>
</dbReference>
<dbReference type="PANTHER" id="PTHR43649">
    <property type="entry name" value="ARABINOSE-BINDING PROTEIN-RELATED"/>
    <property type="match status" value="1"/>
</dbReference>
<sequence>MTRSPSRRRLLGGAAAGAAALAAAGCGFTRGTGDGLVFGFHGDTHALGLYQRVGDLYRRRNPGVTIRYTYADSLGFFQRLPLMFRAGTAPDVIVAAESWISGLSQLGGWADLTPYLERDGLGEDTWVPGALTPARIGGETLCLPCLVYPKGIAYNLTLMRERGVPPPGESWTEDAFLETAAALGHEAAGGRVYGLHNGFGTAQPYDVPTVYGGLPFDPVARRMTATSPEVTRSLQLMSDLIHAHGAMPDAGSGQEQEVLNFTSGRFGLGLFAGYSLLPWTEQIGTNFEWGVAPYPDAWSGTYQNNNAAVFAGSSRKEEAWDFAKFLSTDPEAQAILGGNGTPALRGAAAAWSRSLEGPARDYPWEPMIDRMAGQIVAYQGGVFNKIWDMLGVAVQAVENENDPVDEALRRVQARGTELLRA</sequence>
<dbReference type="PANTHER" id="PTHR43649:SF30">
    <property type="entry name" value="ABC TRANSPORTER SUBSTRATE-BINDING PROTEIN"/>
    <property type="match status" value="1"/>
</dbReference>
<feature type="chain" id="PRO_5038618252" evidence="1">
    <location>
        <begin position="25"/>
        <end position="421"/>
    </location>
</feature>
<reference evidence="4 5" key="1">
    <citation type="submission" date="2018-09" db="EMBL/GenBank/DDBJ databases">
        <title>Streptomyces sp. nov. DS1-2, an endophytic actinomycete isolated from roots of Dendrobium scabrilingue.</title>
        <authorList>
            <person name="Kuncharoen N."/>
            <person name="Kudo T."/>
            <person name="Ohkuma M."/>
            <person name="Yuki M."/>
            <person name="Tanasupawat S."/>
        </authorList>
    </citation>
    <scope>NUCLEOTIDE SEQUENCE [LARGE SCALE GENOMIC DNA]</scope>
    <source>
        <strain evidence="2 5">AZ1-7</strain>
        <strain evidence="3 4">DS1-2</strain>
    </source>
</reference>
<proteinExistence type="predicted"/>
<evidence type="ECO:0000313" key="2">
    <source>
        <dbReference type="EMBL" id="RKN12582.1"/>
    </source>
</evidence>
<dbReference type="CDD" id="cd13585">
    <property type="entry name" value="PBP2_TMBP_like"/>
    <property type="match status" value="1"/>
</dbReference>
<gene>
    <name evidence="3" type="ORF">D7318_01815</name>
    <name evidence="2" type="ORF">D7319_01080</name>
</gene>
<protein>
    <submittedName>
        <fullName evidence="2">Sugar ABC transporter substrate-binding protein</fullName>
    </submittedName>
</protein>
<dbReference type="Gene3D" id="3.40.190.10">
    <property type="entry name" value="Periplasmic binding protein-like II"/>
    <property type="match status" value="1"/>
</dbReference>
<dbReference type="Proteomes" id="UP000268652">
    <property type="component" value="Unassembled WGS sequence"/>
</dbReference>
<dbReference type="PROSITE" id="PS51318">
    <property type="entry name" value="TAT"/>
    <property type="match status" value="1"/>
</dbReference>
<dbReference type="Pfam" id="PF01547">
    <property type="entry name" value="SBP_bac_1"/>
    <property type="match status" value="1"/>
</dbReference>
<evidence type="ECO:0000313" key="5">
    <source>
        <dbReference type="Proteomes" id="UP000275024"/>
    </source>
</evidence>
<dbReference type="OrthoDB" id="2515880at2"/>
<dbReference type="AlphaFoldDB" id="A0A3A9WIZ4"/>
<evidence type="ECO:0000313" key="3">
    <source>
        <dbReference type="EMBL" id="RKN27654.1"/>
    </source>
</evidence>
<dbReference type="EMBL" id="RBDX01000001">
    <property type="protein sequence ID" value="RKN12582.1"/>
    <property type="molecule type" value="Genomic_DNA"/>
</dbReference>
<accession>A0A3A9WIZ4</accession>
<dbReference type="EMBL" id="RBDY01000001">
    <property type="protein sequence ID" value="RKN27654.1"/>
    <property type="molecule type" value="Genomic_DNA"/>
</dbReference>
<dbReference type="RefSeq" id="WP_120695013.1">
    <property type="nucleotide sequence ID" value="NZ_RBDX01000001.1"/>
</dbReference>
<dbReference type="PROSITE" id="PS51257">
    <property type="entry name" value="PROKAR_LIPOPROTEIN"/>
    <property type="match status" value="1"/>
</dbReference>
<keyword evidence="4" id="KW-1185">Reference proteome</keyword>
<keyword evidence="1" id="KW-0732">Signal</keyword>
<dbReference type="InterPro" id="IPR050490">
    <property type="entry name" value="Bact_solute-bd_prot1"/>
</dbReference>
<dbReference type="Proteomes" id="UP000275024">
    <property type="component" value="Unassembled WGS sequence"/>
</dbReference>
<evidence type="ECO:0000313" key="4">
    <source>
        <dbReference type="Proteomes" id="UP000268652"/>
    </source>
</evidence>